<feature type="region of interest" description="Disordered" evidence="1">
    <location>
        <begin position="909"/>
        <end position="1034"/>
    </location>
</feature>
<organism evidence="5 6">
    <name type="scientific">Elasticomyces elasticus</name>
    <dbReference type="NCBI Taxonomy" id="574655"/>
    <lineage>
        <taxon>Eukaryota</taxon>
        <taxon>Fungi</taxon>
        <taxon>Dikarya</taxon>
        <taxon>Ascomycota</taxon>
        <taxon>Pezizomycotina</taxon>
        <taxon>Dothideomycetes</taxon>
        <taxon>Dothideomycetidae</taxon>
        <taxon>Mycosphaerellales</taxon>
        <taxon>Teratosphaeriaceae</taxon>
        <taxon>Elasticomyces</taxon>
    </lineage>
</organism>
<evidence type="ECO:0000259" key="4">
    <source>
        <dbReference type="Pfam" id="PF22782"/>
    </source>
</evidence>
<proteinExistence type="predicted"/>
<feature type="compositionally biased region" description="Basic and acidic residues" evidence="1">
    <location>
        <begin position="909"/>
        <end position="918"/>
    </location>
</feature>
<dbReference type="Pfam" id="PF22782">
    <property type="entry name" value="SDE2"/>
    <property type="match status" value="1"/>
</dbReference>
<evidence type="ECO:0000256" key="1">
    <source>
        <dbReference type="SAM" id="MobiDB-lite"/>
    </source>
</evidence>
<dbReference type="InterPro" id="IPR010730">
    <property type="entry name" value="HET"/>
</dbReference>
<dbReference type="InterPro" id="IPR052895">
    <property type="entry name" value="HetReg/Transcr_Mod"/>
</dbReference>
<dbReference type="PANTHER" id="PTHR24148:SF64">
    <property type="entry name" value="HETEROKARYON INCOMPATIBILITY DOMAIN-CONTAINING PROTEIN"/>
    <property type="match status" value="1"/>
</dbReference>
<sequence>MVSSLYEPLPTPKSIRVLRLRQIQWVDEEEKPLECGLEVIDLDDATHKDYYALSYTWGNPQWCAEESDQSEYAKAEHTISCDGEKVGVRKNLFDALRRIRRFSDVDTWWVRIALPAVAVDFIDALCINQEDTAERSAQVSFMGEIFARSKAVAKWLGTSDEHSLIALPLVERIGKAIWDREQNDHGIPDPHGHGVGVPFNDKATFEALGVPRPSDAEWLSICHLMTRSWFQRTWTLLEDCLGRASLYVCGSQVCAGRDLSVFCAFVYKAGWTRRLRQRLSKDIQGLGASYGLDTMPGTVGMRFWDPIGLQNLRLILELCFGVDIESADPRRSAAALAAWTAQANRLRPSSDPRDRVFAAVALASSFEAHLQSSPMPKSVPRPDYARHFILVFADFTRYVFEQTLSLFYLCSTEPSTSLGPSRNTELPSWVKDYTTDSRGNGRLSQRHKGRRHVFRDCCPQQLLVLHPMRHPLLLEVDGYRLTTLEQTSSLRFEECDFVQLVRLAKDIGANAEDWFGDLIHTLTAATFADDMASLQKLLPYALSAEVLSGGFLTSHADADAALLSPVYPARLEELHSEAGACKICPSLSELMRALEAIFRSMWSTEEDVDKYAGIEALLGSYRTTKERFCGLGPMDSKAGDEVWFLPGLRAPIVLRRLQNGHRMVVGEAYVHGFMLGEAFENGVLRESDRQTRWSLAVGSARVRLKPLPLLERLRPRQHRRNITIMSLATATTPRAEPSTPFTTMSPTINILLTSFAGLGLPRTLSLPIAPNTPISSALSTIYARLPQINHPLLVTTTNNKQLLASDTTPVSTLLTNADDAFLPLRLSVRLCGGKGGFGSQLRAAGGRMSSRKKRNNEDPNGSNRNLDGRRLRTINEAKKLAEYLATKPDMDKKEREERKKRWEDVVAAAERKEEEVRSGKAGHSQGRLDADYVESKEAAEEKTREAVVRAMREQMMERTGSESSAEVEGGSGDEEVDGSEDSSSEEVEAEVGGASFFGWDEEDDEDEDEEDEVEAPVAATAPVAYTGKGKGKAL</sequence>
<dbReference type="AlphaFoldDB" id="A0AAN7VVR2"/>
<dbReference type="PANTHER" id="PTHR24148">
    <property type="entry name" value="ANKYRIN REPEAT DOMAIN-CONTAINING PROTEIN 39 HOMOLOG-RELATED"/>
    <property type="match status" value="1"/>
</dbReference>
<accession>A0AAN7VVR2</accession>
<evidence type="ECO:0000313" key="5">
    <source>
        <dbReference type="EMBL" id="KAK5704836.1"/>
    </source>
</evidence>
<evidence type="ECO:0000313" key="6">
    <source>
        <dbReference type="Proteomes" id="UP001310594"/>
    </source>
</evidence>
<feature type="compositionally biased region" description="Acidic residues" evidence="1">
    <location>
        <begin position="971"/>
        <end position="989"/>
    </location>
</feature>
<protein>
    <recommendedName>
        <fullName evidence="7">Sde2 N-terminal ubiquitin domain-containing protein</fullName>
    </recommendedName>
</protein>
<feature type="domain" description="SDE2-like" evidence="4">
    <location>
        <begin position="832"/>
        <end position="947"/>
    </location>
</feature>
<reference evidence="5" key="1">
    <citation type="submission" date="2023-08" db="EMBL/GenBank/DDBJ databases">
        <title>Black Yeasts Isolated from many extreme environments.</title>
        <authorList>
            <person name="Coleine C."/>
            <person name="Stajich J.E."/>
            <person name="Selbmann L."/>
        </authorList>
    </citation>
    <scope>NUCLEOTIDE SEQUENCE</scope>
    <source>
        <strain evidence="5">CCFEE 5810</strain>
    </source>
</reference>
<name>A0AAN7VVR2_9PEZI</name>
<evidence type="ECO:0008006" key="7">
    <source>
        <dbReference type="Google" id="ProtNLM"/>
    </source>
</evidence>
<dbReference type="Pfam" id="PF06985">
    <property type="entry name" value="HET"/>
    <property type="match status" value="1"/>
</dbReference>
<dbReference type="InterPro" id="IPR024974">
    <property type="entry name" value="Sde2_N"/>
</dbReference>
<gene>
    <name evidence="5" type="ORF">LTR97_001945</name>
</gene>
<dbReference type="Pfam" id="PF26639">
    <property type="entry name" value="Het-6_barrel"/>
    <property type="match status" value="1"/>
</dbReference>
<comment type="caution">
    <text evidence="5">The sequence shown here is derived from an EMBL/GenBank/DDBJ whole genome shotgun (WGS) entry which is preliminary data.</text>
</comment>
<feature type="region of interest" description="Disordered" evidence="1">
    <location>
        <begin position="840"/>
        <end position="869"/>
    </location>
</feature>
<feature type="compositionally biased region" description="Low complexity" evidence="1">
    <location>
        <begin position="1015"/>
        <end position="1026"/>
    </location>
</feature>
<evidence type="ECO:0000259" key="2">
    <source>
        <dbReference type="Pfam" id="PF06985"/>
    </source>
</evidence>
<feature type="domain" description="Heterokaryon incompatibility" evidence="2">
    <location>
        <begin position="50"/>
        <end position="238"/>
    </location>
</feature>
<feature type="compositionally biased region" description="Acidic residues" evidence="1">
    <location>
        <begin position="999"/>
        <end position="1014"/>
    </location>
</feature>
<dbReference type="Pfam" id="PF13019">
    <property type="entry name" value="Sde2_N_Ubi_yeast"/>
    <property type="match status" value="1"/>
</dbReference>
<dbReference type="EMBL" id="JAVRQU010000003">
    <property type="protein sequence ID" value="KAK5704836.1"/>
    <property type="molecule type" value="Genomic_DNA"/>
</dbReference>
<evidence type="ECO:0000259" key="3">
    <source>
        <dbReference type="Pfam" id="PF13019"/>
    </source>
</evidence>
<feature type="compositionally biased region" description="Basic and acidic residues" evidence="1">
    <location>
        <begin position="926"/>
        <end position="960"/>
    </location>
</feature>
<feature type="domain" description="Sde2 ubiquitin" evidence="3">
    <location>
        <begin position="748"/>
        <end position="831"/>
    </location>
</feature>
<dbReference type="Proteomes" id="UP001310594">
    <property type="component" value="Unassembled WGS sequence"/>
</dbReference>
<dbReference type="InterPro" id="IPR053822">
    <property type="entry name" value="SDE2-like_dom"/>
</dbReference>